<gene>
    <name evidence="1" type="ORF">T02_8977</name>
</gene>
<sequence>MKRKNALRNIQLITGNVVVAVAVHEQLQTQYRIKRAFFKPQFILADGKRDTITLWGPKDLLRLIIDEIKADRFRLAGSD</sequence>
<dbReference type="EMBL" id="JYDW01000272">
    <property type="protein sequence ID" value="KRZ50258.1"/>
    <property type="molecule type" value="Genomic_DNA"/>
</dbReference>
<keyword evidence="2" id="KW-1185">Reference proteome</keyword>
<dbReference type="AlphaFoldDB" id="A0A0V1KTI2"/>
<evidence type="ECO:0000313" key="1">
    <source>
        <dbReference type="EMBL" id="KRZ50258.1"/>
    </source>
</evidence>
<accession>A0A0V1KTI2</accession>
<reference evidence="1 2" key="1">
    <citation type="submission" date="2015-05" db="EMBL/GenBank/DDBJ databases">
        <title>Evolution of Trichinella species and genotypes.</title>
        <authorList>
            <person name="Korhonen P.K."/>
            <person name="Edoardo P."/>
            <person name="Giuseppe L.R."/>
            <person name="Gasser R.B."/>
        </authorList>
    </citation>
    <scope>NUCLEOTIDE SEQUENCE [LARGE SCALE GENOMIC DNA]</scope>
    <source>
        <strain evidence="1">ISS10</strain>
    </source>
</reference>
<dbReference type="Proteomes" id="UP000054721">
    <property type="component" value="Unassembled WGS sequence"/>
</dbReference>
<evidence type="ECO:0000313" key="2">
    <source>
        <dbReference type="Proteomes" id="UP000054721"/>
    </source>
</evidence>
<proteinExistence type="predicted"/>
<protein>
    <submittedName>
        <fullName evidence="1">Uncharacterized protein</fullName>
    </submittedName>
</protein>
<name>A0A0V1KTI2_9BILA</name>
<comment type="caution">
    <text evidence="1">The sequence shown here is derived from an EMBL/GenBank/DDBJ whole genome shotgun (WGS) entry which is preliminary data.</text>
</comment>
<organism evidence="1 2">
    <name type="scientific">Trichinella nativa</name>
    <dbReference type="NCBI Taxonomy" id="6335"/>
    <lineage>
        <taxon>Eukaryota</taxon>
        <taxon>Metazoa</taxon>
        <taxon>Ecdysozoa</taxon>
        <taxon>Nematoda</taxon>
        <taxon>Enoplea</taxon>
        <taxon>Dorylaimia</taxon>
        <taxon>Trichinellida</taxon>
        <taxon>Trichinellidae</taxon>
        <taxon>Trichinella</taxon>
    </lineage>
</organism>